<dbReference type="AlphaFoldDB" id="A0A563W2P8"/>
<organism evidence="1 2">
    <name type="scientific">Hyella patelloides LEGE 07179</name>
    <dbReference type="NCBI Taxonomy" id="945734"/>
    <lineage>
        <taxon>Bacteria</taxon>
        <taxon>Bacillati</taxon>
        <taxon>Cyanobacteriota</taxon>
        <taxon>Cyanophyceae</taxon>
        <taxon>Pleurocapsales</taxon>
        <taxon>Hyellaceae</taxon>
        <taxon>Hyella</taxon>
    </lineage>
</organism>
<keyword evidence="2" id="KW-1185">Reference proteome</keyword>
<reference evidence="1 2" key="1">
    <citation type="submission" date="2019-01" db="EMBL/GenBank/DDBJ databases">
        <authorList>
            <person name="Brito A."/>
        </authorList>
    </citation>
    <scope>NUCLEOTIDE SEQUENCE [LARGE SCALE GENOMIC DNA]</scope>
    <source>
        <strain evidence="1">1</strain>
    </source>
</reference>
<dbReference type="RefSeq" id="WP_281291297.1">
    <property type="nucleotide sequence ID" value="NZ_LR214394.1"/>
</dbReference>
<protein>
    <submittedName>
        <fullName evidence="1">Uncharacterized protein</fullName>
    </submittedName>
</protein>
<evidence type="ECO:0000313" key="1">
    <source>
        <dbReference type="EMBL" id="VEP17958.1"/>
    </source>
</evidence>
<dbReference type="Proteomes" id="UP000320055">
    <property type="component" value="Unassembled WGS sequence"/>
</dbReference>
<evidence type="ECO:0000313" key="2">
    <source>
        <dbReference type="Proteomes" id="UP000320055"/>
    </source>
</evidence>
<proteinExistence type="predicted"/>
<sequence>MPSLLLPVRVTCSAYQIIYERLPENMWQNETEIMKQKSHS</sequence>
<gene>
    <name evidence="1" type="ORF">H1P_6620002</name>
</gene>
<dbReference type="EMBL" id="CAACVJ010000626">
    <property type="protein sequence ID" value="VEP17958.1"/>
    <property type="molecule type" value="Genomic_DNA"/>
</dbReference>
<accession>A0A563W2P8</accession>
<name>A0A563W2P8_9CYAN</name>